<reference evidence="2 3" key="1">
    <citation type="journal article" date="2017" name="MBio">
        <title>Type VI secretion-mediated competition in the bee gut microbiome.</title>
        <authorList>
            <person name="Steele M.I."/>
            <person name="Kwong W.K."/>
            <person name="Powell J.E."/>
            <person name="Whiteley M."/>
            <person name="Moran N.A."/>
        </authorList>
    </citation>
    <scope>NUCLEOTIDE SEQUENCE [LARGE SCALE GENOMIC DNA]</scope>
    <source>
        <strain evidence="2 3">HK3</strain>
    </source>
</reference>
<dbReference type="EMBL" id="MEIU01000037">
    <property type="protein sequence ID" value="PIT61228.1"/>
    <property type="molecule type" value="Genomic_DNA"/>
</dbReference>
<feature type="domain" description="DUF7716" evidence="1">
    <location>
        <begin position="3"/>
        <end position="106"/>
    </location>
</feature>
<dbReference type="AlphaFoldDB" id="A0A855G3I2"/>
<evidence type="ECO:0000313" key="3">
    <source>
        <dbReference type="Proteomes" id="UP000230463"/>
    </source>
</evidence>
<organism evidence="2 3">
    <name type="scientific">Snodgrassella alvi</name>
    <dbReference type="NCBI Taxonomy" id="1196083"/>
    <lineage>
        <taxon>Bacteria</taxon>
        <taxon>Pseudomonadati</taxon>
        <taxon>Pseudomonadota</taxon>
        <taxon>Betaproteobacteria</taxon>
        <taxon>Neisseriales</taxon>
        <taxon>Neisseriaceae</taxon>
        <taxon>Snodgrassella</taxon>
    </lineage>
</organism>
<dbReference type="Proteomes" id="UP000230463">
    <property type="component" value="Unassembled WGS sequence"/>
</dbReference>
<dbReference type="RefSeq" id="WP_100123231.1">
    <property type="nucleotide sequence ID" value="NZ_MEIU01000037.1"/>
</dbReference>
<accession>A0A855G3I2</accession>
<dbReference type="Pfam" id="PF24832">
    <property type="entry name" value="DUF7716"/>
    <property type="match status" value="1"/>
</dbReference>
<name>A0A855G3I2_9NEIS</name>
<protein>
    <recommendedName>
        <fullName evidence="1">DUF7716 domain-containing protein</fullName>
    </recommendedName>
</protein>
<evidence type="ECO:0000313" key="2">
    <source>
        <dbReference type="EMBL" id="PIT61228.1"/>
    </source>
</evidence>
<dbReference type="InterPro" id="IPR056133">
    <property type="entry name" value="DUF7716"/>
</dbReference>
<gene>
    <name evidence="2" type="ORF">BHC57_02070</name>
</gene>
<sequence>MKLISIREVLSNPDKIPQTWFYLPPDKTTWNLDTLGVFSLDSWDFPPDSDEYLPKQVKNDGWIETLDGASIEDVIDYAKQQSENVSLEDLFKSFMFYYENDAFMDF</sequence>
<proteinExistence type="predicted"/>
<comment type="caution">
    <text evidence="2">The sequence shown here is derived from an EMBL/GenBank/DDBJ whole genome shotgun (WGS) entry which is preliminary data.</text>
</comment>
<evidence type="ECO:0000259" key="1">
    <source>
        <dbReference type="Pfam" id="PF24832"/>
    </source>
</evidence>